<comment type="caution">
    <text evidence="2">The sequence shown here is derived from an EMBL/GenBank/DDBJ whole genome shotgun (WGS) entry which is preliminary data.</text>
</comment>
<sequence>MSLNLLLLFPLKSLADPSKYHGCPLFFVFSFQPPNPLASFIKLCNMESDEMIPTDIKCEGKDIDLDAQLDEVAKLPLPKKAKTELKVYKRTRTSTILLKKDEGKPTCKCKKCEKEYIAAGADVTENLKRHLYWACPRKFDVPLSIPVSTVADMGNE</sequence>
<reference evidence="2 3" key="1">
    <citation type="journal article" date="2018" name="Sci. Data">
        <title>The draft genome sequence of cork oak.</title>
        <authorList>
            <person name="Ramos A.M."/>
            <person name="Usie A."/>
            <person name="Barbosa P."/>
            <person name="Barros P.M."/>
            <person name="Capote T."/>
            <person name="Chaves I."/>
            <person name="Simoes F."/>
            <person name="Abreu I."/>
            <person name="Carrasquinho I."/>
            <person name="Faro C."/>
            <person name="Guimaraes J.B."/>
            <person name="Mendonca D."/>
            <person name="Nobrega F."/>
            <person name="Rodrigues L."/>
            <person name="Saibo N.J.M."/>
            <person name="Varela M.C."/>
            <person name="Egas C."/>
            <person name="Matos J."/>
            <person name="Miguel C.M."/>
            <person name="Oliveira M.M."/>
            <person name="Ricardo C.P."/>
            <person name="Goncalves S."/>
        </authorList>
    </citation>
    <scope>NUCLEOTIDE SEQUENCE [LARGE SCALE GENOMIC DNA]</scope>
    <source>
        <strain evidence="3">cv. HL8</strain>
    </source>
</reference>
<evidence type="ECO:0000313" key="2">
    <source>
        <dbReference type="EMBL" id="KAK7843536.1"/>
    </source>
</evidence>
<feature type="chain" id="PRO_5043373500" description="BED-type domain-containing protein" evidence="1">
    <location>
        <begin position="16"/>
        <end position="156"/>
    </location>
</feature>
<proteinExistence type="predicted"/>
<accession>A0AAW0KYZ0</accession>
<dbReference type="EMBL" id="PKMF04000201">
    <property type="protein sequence ID" value="KAK7843536.1"/>
    <property type="molecule type" value="Genomic_DNA"/>
</dbReference>
<evidence type="ECO:0008006" key="4">
    <source>
        <dbReference type="Google" id="ProtNLM"/>
    </source>
</evidence>
<gene>
    <name evidence="2" type="ORF">CFP56_012417</name>
</gene>
<feature type="signal peptide" evidence="1">
    <location>
        <begin position="1"/>
        <end position="15"/>
    </location>
</feature>
<dbReference type="AlphaFoldDB" id="A0AAW0KYZ0"/>
<evidence type="ECO:0000256" key="1">
    <source>
        <dbReference type="SAM" id="SignalP"/>
    </source>
</evidence>
<evidence type="ECO:0000313" key="3">
    <source>
        <dbReference type="Proteomes" id="UP000237347"/>
    </source>
</evidence>
<name>A0AAW0KYZ0_QUESU</name>
<dbReference type="Proteomes" id="UP000237347">
    <property type="component" value="Unassembled WGS sequence"/>
</dbReference>
<protein>
    <recommendedName>
        <fullName evidence="4">BED-type domain-containing protein</fullName>
    </recommendedName>
</protein>
<organism evidence="2 3">
    <name type="scientific">Quercus suber</name>
    <name type="common">Cork oak</name>
    <dbReference type="NCBI Taxonomy" id="58331"/>
    <lineage>
        <taxon>Eukaryota</taxon>
        <taxon>Viridiplantae</taxon>
        <taxon>Streptophyta</taxon>
        <taxon>Embryophyta</taxon>
        <taxon>Tracheophyta</taxon>
        <taxon>Spermatophyta</taxon>
        <taxon>Magnoliopsida</taxon>
        <taxon>eudicotyledons</taxon>
        <taxon>Gunneridae</taxon>
        <taxon>Pentapetalae</taxon>
        <taxon>rosids</taxon>
        <taxon>fabids</taxon>
        <taxon>Fagales</taxon>
        <taxon>Fagaceae</taxon>
        <taxon>Quercus</taxon>
    </lineage>
</organism>
<keyword evidence="1" id="KW-0732">Signal</keyword>
<keyword evidence="3" id="KW-1185">Reference proteome</keyword>